<protein>
    <submittedName>
        <fullName evidence="2">Single-strand annealing protein SAK3</fullName>
    </submittedName>
</protein>
<sequence length="205" mass="23259">MKTFEQIRSINVSNKIEKKKDLSYLSWSWAWDEFKQACPDATYEIVKDANGIPYFETKAGVMCYTKVTTGGITHEMWLPVMDGANKPMKAEAYTYKTKFGEKICDAFDMFDVNKTLMRCLTKNLAMFGLGLYIYSGEDLPTDSNADTESKTEALTFMLANVSDCKTVEELGALYKKAVDFCDNNLELKKMVNETVKARKAELEKA</sequence>
<proteinExistence type="predicted"/>
<dbReference type="InterPro" id="IPR009425">
    <property type="entry name" value="DSRM_SSAP"/>
</dbReference>
<dbReference type="Pfam" id="PF06378">
    <property type="entry name" value="SSAP_Sak"/>
    <property type="match status" value="1"/>
</dbReference>
<name>A0A6J5KJZ7_9CAUD</name>
<reference evidence="2" key="1">
    <citation type="submission" date="2020-04" db="EMBL/GenBank/DDBJ databases">
        <authorList>
            <person name="Chiriac C."/>
            <person name="Salcher M."/>
            <person name="Ghai R."/>
            <person name="Kavagutti S V."/>
        </authorList>
    </citation>
    <scope>NUCLEOTIDE SEQUENCE</scope>
</reference>
<organism evidence="2">
    <name type="scientific">uncultured Caudovirales phage</name>
    <dbReference type="NCBI Taxonomy" id="2100421"/>
    <lineage>
        <taxon>Viruses</taxon>
        <taxon>Duplodnaviria</taxon>
        <taxon>Heunggongvirae</taxon>
        <taxon>Uroviricota</taxon>
        <taxon>Caudoviricetes</taxon>
        <taxon>Peduoviridae</taxon>
        <taxon>Maltschvirus</taxon>
        <taxon>Maltschvirus maltsch</taxon>
    </lineage>
</organism>
<gene>
    <name evidence="2" type="ORF">UFOVP11_55</name>
</gene>
<feature type="domain" description="SSAP RNA binding" evidence="1">
    <location>
        <begin position="2"/>
        <end position="150"/>
    </location>
</feature>
<dbReference type="EMBL" id="LR796147">
    <property type="protein sequence ID" value="CAB4121472.1"/>
    <property type="molecule type" value="Genomic_DNA"/>
</dbReference>
<evidence type="ECO:0000313" key="2">
    <source>
        <dbReference type="EMBL" id="CAB4121472.1"/>
    </source>
</evidence>
<evidence type="ECO:0000259" key="1">
    <source>
        <dbReference type="Pfam" id="PF06378"/>
    </source>
</evidence>
<accession>A0A6J5KJZ7</accession>